<dbReference type="EMBL" id="OZ034819">
    <property type="protein sequence ID" value="CAL1397011.1"/>
    <property type="molecule type" value="Genomic_DNA"/>
</dbReference>
<feature type="region of interest" description="Disordered" evidence="1">
    <location>
        <begin position="1"/>
        <end position="66"/>
    </location>
</feature>
<accession>A0AAV2FFG8</accession>
<gene>
    <name evidence="2" type="ORF">LTRI10_LOCUS37342</name>
</gene>
<keyword evidence="3" id="KW-1185">Reference proteome</keyword>
<evidence type="ECO:0000313" key="3">
    <source>
        <dbReference type="Proteomes" id="UP001497516"/>
    </source>
</evidence>
<reference evidence="2 3" key="1">
    <citation type="submission" date="2024-04" db="EMBL/GenBank/DDBJ databases">
        <authorList>
            <person name="Fracassetti M."/>
        </authorList>
    </citation>
    <scope>NUCLEOTIDE SEQUENCE [LARGE SCALE GENOMIC DNA]</scope>
</reference>
<protein>
    <submittedName>
        <fullName evidence="2">Uncharacterized protein</fullName>
    </submittedName>
</protein>
<name>A0AAV2FFG8_9ROSI</name>
<dbReference type="AlphaFoldDB" id="A0AAV2FFG8"/>
<evidence type="ECO:0000313" key="2">
    <source>
        <dbReference type="EMBL" id="CAL1397011.1"/>
    </source>
</evidence>
<evidence type="ECO:0000256" key="1">
    <source>
        <dbReference type="SAM" id="MobiDB-lite"/>
    </source>
</evidence>
<organism evidence="2 3">
    <name type="scientific">Linum trigynum</name>
    <dbReference type="NCBI Taxonomy" id="586398"/>
    <lineage>
        <taxon>Eukaryota</taxon>
        <taxon>Viridiplantae</taxon>
        <taxon>Streptophyta</taxon>
        <taxon>Embryophyta</taxon>
        <taxon>Tracheophyta</taxon>
        <taxon>Spermatophyta</taxon>
        <taxon>Magnoliopsida</taxon>
        <taxon>eudicotyledons</taxon>
        <taxon>Gunneridae</taxon>
        <taxon>Pentapetalae</taxon>
        <taxon>rosids</taxon>
        <taxon>fabids</taxon>
        <taxon>Malpighiales</taxon>
        <taxon>Linaceae</taxon>
        <taxon>Linum</taxon>
    </lineage>
</organism>
<sequence>MGKAKQKTTQPSASPAKVKATYRRRRQTQERDTPPKRQRKNNQGRARQPSPPPQTEAQLGGGGLHSFLQLPDKHRRALERFLPLPFGQQRCIDWDLLERLGAADPVRTCLRLPAWCEVLSINEVIYRELTIEFLSTLSIKFMCEFHLDKPEDNITFRLGGQARQMSITEFTEALQIYPPGFLTTGHGLISEKVYSPRAQLVDAMWKRVKQNHVDKSDTAHYKGNDLLPPWRIIHNIIAHSVAAREGSPGSVTKRDLNFFLSMAKDPPIHLGLVILKTLQKMTSNKQIKTIHGGAYITRLARHFGIDPVGSHCTIAQSTQPISQKNLADLYLLSKVNVPTNTFLFTVNAKTELVGIQTI</sequence>
<proteinExistence type="predicted"/>
<dbReference type="Proteomes" id="UP001497516">
    <property type="component" value="Chromosome 6"/>
</dbReference>